<proteinExistence type="predicted"/>
<keyword evidence="2" id="KW-1185">Reference proteome</keyword>
<evidence type="ECO:0000313" key="2">
    <source>
        <dbReference type="Proteomes" id="UP000523139"/>
    </source>
</evidence>
<evidence type="ECO:0000313" key="1">
    <source>
        <dbReference type="EMBL" id="NLS10093.1"/>
    </source>
</evidence>
<sequence>MGQNYDAATNVVDNQNLLEELGLSTDSLVQEIGVDDDVDDALRDALDEQLAEPLLDEDEQEVVDAVLLWFREGEDDLTEALMDALTTLEEDGVVWLMTPRPGRDGAVAPVEIQDAATDAGLHVTSSAGVSADWSATRLVHRKSWS</sequence>
<protein>
    <submittedName>
        <fullName evidence="1">DUF3052 domain-containing protein</fullName>
    </submittedName>
</protein>
<comment type="caution">
    <text evidence="1">The sequence shown here is derived from an EMBL/GenBank/DDBJ whole genome shotgun (WGS) entry which is preliminary data.</text>
</comment>
<dbReference type="RefSeq" id="WP_168887578.1">
    <property type="nucleotide sequence ID" value="NZ_JABAHY010000007.1"/>
</dbReference>
<dbReference type="InterPro" id="IPR021412">
    <property type="entry name" value="DUF3052"/>
</dbReference>
<reference evidence="1 2" key="1">
    <citation type="submission" date="2020-04" db="EMBL/GenBank/DDBJ databases">
        <title>Nesterenkonia sp. nov., isolated from marine sediment.</title>
        <authorList>
            <person name="Zhang G."/>
        </authorList>
    </citation>
    <scope>NUCLEOTIDE SEQUENCE [LARGE SCALE GENOMIC DNA]</scope>
    <source>
        <strain evidence="1 2">MY13</strain>
    </source>
</reference>
<accession>A0A7X8TL98</accession>
<dbReference type="EMBL" id="JABAHY010000007">
    <property type="protein sequence ID" value="NLS10093.1"/>
    <property type="molecule type" value="Genomic_DNA"/>
</dbReference>
<dbReference type="AlphaFoldDB" id="A0A7X8TL98"/>
<dbReference type="Proteomes" id="UP000523139">
    <property type="component" value="Unassembled WGS sequence"/>
</dbReference>
<dbReference type="Pfam" id="PF11253">
    <property type="entry name" value="DUF3052"/>
    <property type="match status" value="1"/>
</dbReference>
<gene>
    <name evidence="1" type="ORF">HGQ17_08785</name>
</gene>
<name>A0A7X8TL98_9MICC</name>
<organism evidence="1 2">
    <name type="scientific">Nesterenkonia sedimenti</name>
    <dbReference type="NCBI Taxonomy" id="1463632"/>
    <lineage>
        <taxon>Bacteria</taxon>
        <taxon>Bacillati</taxon>
        <taxon>Actinomycetota</taxon>
        <taxon>Actinomycetes</taxon>
        <taxon>Micrococcales</taxon>
        <taxon>Micrococcaceae</taxon>
        <taxon>Nesterenkonia</taxon>
    </lineage>
</organism>